<evidence type="ECO:0000259" key="3">
    <source>
        <dbReference type="Pfam" id="PF07743"/>
    </source>
</evidence>
<evidence type="ECO:0000313" key="4">
    <source>
        <dbReference type="EMBL" id="SCU93728.1"/>
    </source>
</evidence>
<dbReference type="STRING" id="1266660.A0A1G4JSA9"/>
<dbReference type="Gene3D" id="1.20.1280.20">
    <property type="entry name" value="HscB, C-terminal domain"/>
    <property type="match status" value="1"/>
</dbReference>
<dbReference type="Gene3D" id="1.10.287.110">
    <property type="entry name" value="DnaJ domain"/>
    <property type="match status" value="1"/>
</dbReference>
<dbReference type="SUPFAM" id="SSF47144">
    <property type="entry name" value="HSC20 (HSCB), C-terminal oligomerisation domain"/>
    <property type="match status" value="1"/>
</dbReference>
<comment type="similarity">
    <text evidence="1">Belongs to the HscB family.</text>
</comment>
<dbReference type="GO" id="GO:0051087">
    <property type="term" value="F:protein-folding chaperone binding"/>
    <property type="evidence" value="ECO:0007669"/>
    <property type="project" value="EnsemblFungi"/>
</dbReference>
<evidence type="ECO:0000256" key="1">
    <source>
        <dbReference type="ARBA" id="ARBA00010476"/>
    </source>
</evidence>
<dbReference type="GO" id="GO:0009060">
    <property type="term" value="P:aerobic respiration"/>
    <property type="evidence" value="ECO:0007669"/>
    <property type="project" value="EnsemblFungi"/>
</dbReference>
<dbReference type="GO" id="GO:0044571">
    <property type="term" value="P:[2Fe-2S] cluster assembly"/>
    <property type="evidence" value="ECO:0007669"/>
    <property type="project" value="EnsemblFungi"/>
</dbReference>
<dbReference type="NCBIfam" id="TIGR00714">
    <property type="entry name" value="hscB"/>
    <property type="match status" value="1"/>
</dbReference>
<dbReference type="GO" id="GO:0044572">
    <property type="term" value="P:[4Fe-4S] cluster assembly"/>
    <property type="evidence" value="ECO:0007669"/>
    <property type="project" value="EnsemblFungi"/>
</dbReference>
<reference evidence="5" key="1">
    <citation type="submission" date="2016-03" db="EMBL/GenBank/DDBJ databases">
        <authorList>
            <person name="Devillers H."/>
        </authorList>
    </citation>
    <scope>NUCLEOTIDE SEQUENCE [LARGE SCALE GENOMIC DNA]</scope>
</reference>
<organism evidence="4 5">
    <name type="scientific">Lachancea dasiensis</name>
    <dbReference type="NCBI Taxonomy" id="1072105"/>
    <lineage>
        <taxon>Eukaryota</taxon>
        <taxon>Fungi</taxon>
        <taxon>Dikarya</taxon>
        <taxon>Ascomycota</taxon>
        <taxon>Saccharomycotina</taxon>
        <taxon>Saccharomycetes</taxon>
        <taxon>Saccharomycetales</taxon>
        <taxon>Saccharomycetaceae</taxon>
        <taxon>Lachancea</taxon>
    </lineage>
</organism>
<dbReference type="Proteomes" id="UP000190274">
    <property type="component" value="Chromosome G"/>
</dbReference>
<dbReference type="GO" id="GO:0001671">
    <property type="term" value="F:ATPase activator activity"/>
    <property type="evidence" value="ECO:0007669"/>
    <property type="project" value="EnsemblFungi"/>
</dbReference>
<proteinExistence type="inferred from homology"/>
<dbReference type="GO" id="GO:0051259">
    <property type="term" value="P:protein complex oligomerization"/>
    <property type="evidence" value="ECO:0007669"/>
    <property type="project" value="InterPro"/>
</dbReference>
<dbReference type="AlphaFoldDB" id="A0A1G4JSA9"/>
<dbReference type="InterPro" id="IPR009073">
    <property type="entry name" value="HscB_oligo_C"/>
</dbReference>
<dbReference type="EMBL" id="LT598457">
    <property type="protein sequence ID" value="SCU93728.1"/>
    <property type="molecule type" value="Genomic_DNA"/>
</dbReference>
<dbReference type="InterPro" id="IPR004640">
    <property type="entry name" value="HscB"/>
</dbReference>
<dbReference type="PANTHER" id="PTHR14021">
    <property type="entry name" value="IRON-SULFUR CLUSTER CO-CHAPERONE PROTEIN HSCB"/>
    <property type="match status" value="1"/>
</dbReference>
<accession>A0A1G4JSA9</accession>
<evidence type="ECO:0000256" key="2">
    <source>
        <dbReference type="ARBA" id="ARBA00023186"/>
    </source>
</evidence>
<gene>
    <name evidence="4" type="ORF">LADA_0G04610G</name>
</gene>
<dbReference type="InterPro" id="IPR036386">
    <property type="entry name" value="HscB_C_sf"/>
</dbReference>
<keyword evidence="5" id="KW-1185">Reference proteome</keyword>
<keyword evidence="2" id="KW-0143">Chaperone</keyword>
<dbReference type="PANTHER" id="PTHR14021:SF15">
    <property type="entry name" value="IRON-SULFUR CLUSTER CO-CHAPERONE PROTEIN HSCB"/>
    <property type="match status" value="1"/>
</dbReference>
<sequence length="186" mass="21552">MLKLVSRRCYSVRNAFKVFPSTFAAGQWSWDVDLRGLRKEYRSLQAQEHPDTNCNSDSSRSSELNHAYQTIRVPLLRAQHILKTQAGLDLDNEAGAQNIAQQDPNLLMRVLDVHEELETLGSEEDVRRIALENRARMAELNRQLGEAFGRQDWDRAAQLTVELKYWTSLDRAVKEWEPGKRLELHH</sequence>
<protein>
    <submittedName>
        <fullName evidence="4">LADA_0G04610g1_1</fullName>
    </submittedName>
</protein>
<evidence type="ECO:0000313" key="5">
    <source>
        <dbReference type="Proteomes" id="UP000190274"/>
    </source>
</evidence>
<name>A0A1G4JSA9_9SACH</name>
<dbReference type="Pfam" id="PF07743">
    <property type="entry name" value="HSCB_C"/>
    <property type="match status" value="1"/>
</dbReference>
<dbReference type="GO" id="GO:0005759">
    <property type="term" value="C:mitochondrial matrix"/>
    <property type="evidence" value="ECO:0007669"/>
    <property type="project" value="EnsemblFungi"/>
</dbReference>
<feature type="domain" description="Co-chaperone HscB C-terminal oligomerisation" evidence="3">
    <location>
        <begin position="102"/>
        <end position="174"/>
    </location>
</feature>
<dbReference type="GO" id="GO:0006879">
    <property type="term" value="P:intracellular iron ion homeostasis"/>
    <property type="evidence" value="ECO:0007669"/>
    <property type="project" value="EnsemblFungi"/>
</dbReference>
<dbReference type="InterPro" id="IPR036869">
    <property type="entry name" value="J_dom_sf"/>
</dbReference>
<dbReference type="OrthoDB" id="448954at2759"/>
<dbReference type="SUPFAM" id="SSF46565">
    <property type="entry name" value="Chaperone J-domain"/>
    <property type="match status" value="1"/>
</dbReference>